<evidence type="ECO:0000256" key="1">
    <source>
        <dbReference type="ARBA" id="ARBA00001913"/>
    </source>
</evidence>
<feature type="chain" id="PRO_5046261828" evidence="7">
    <location>
        <begin position="20"/>
        <end position="478"/>
    </location>
</feature>
<dbReference type="Gene3D" id="3.40.720.10">
    <property type="entry name" value="Alkaline Phosphatase, subunit A"/>
    <property type="match status" value="1"/>
</dbReference>
<reference evidence="10" key="1">
    <citation type="journal article" date="2019" name="Int. J. Syst. Evol. Microbiol.">
        <title>The Global Catalogue of Microorganisms (GCM) 10K type strain sequencing project: providing services to taxonomists for standard genome sequencing and annotation.</title>
        <authorList>
            <consortium name="The Broad Institute Genomics Platform"/>
            <consortium name="The Broad Institute Genome Sequencing Center for Infectious Disease"/>
            <person name="Wu L."/>
            <person name="Ma J."/>
        </authorList>
    </citation>
    <scope>NUCLEOTIDE SEQUENCE [LARGE SCALE GENOMIC DNA]</scope>
    <source>
        <strain evidence="10">JCM 17925</strain>
    </source>
</reference>
<dbReference type="CDD" id="cd16144">
    <property type="entry name" value="ARS_like"/>
    <property type="match status" value="1"/>
</dbReference>
<evidence type="ECO:0000256" key="2">
    <source>
        <dbReference type="ARBA" id="ARBA00008779"/>
    </source>
</evidence>
<organism evidence="9 10">
    <name type="scientific">Nibrella viscosa</name>
    <dbReference type="NCBI Taxonomy" id="1084524"/>
    <lineage>
        <taxon>Bacteria</taxon>
        <taxon>Pseudomonadati</taxon>
        <taxon>Bacteroidota</taxon>
        <taxon>Cytophagia</taxon>
        <taxon>Cytophagales</taxon>
        <taxon>Spirosomataceae</taxon>
        <taxon>Nibrella</taxon>
    </lineage>
</organism>
<dbReference type="InterPro" id="IPR024607">
    <property type="entry name" value="Sulfatase_CS"/>
</dbReference>
<accession>A0ABP8JS03</accession>
<evidence type="ECO:0000256" key="6">
    <source>
        <dbReference type="ARBA" id="ARBA00022837"/>
    </source>
</evidence>
<dbReference type="InterPro" id="IPR017850">
    <property type="entry name" value="Alkaline_phosphatase_core_sf"/>
</dbReference>
<dbReference type="PANTHER" id="PTHR42693">
    <property type="entry name" value="ARYLSULFATASE FAMILY MEMBER"/>
    <property type="match status" value="1"/>
</dbReference>
<proteinExistence type="inferred from homology"/>
<evidence type="ECO:0000259" key="8">
    <source>
        <dbReference type="Pfam" id="PF00884"/>
    </source>
</evidence>
<evidence type="ECO:0000256" key="4">
    <source>
        <dbReference type="ARBA" id="ARBA00022729"/>
    </source>
</evidence>
<dbReference type="Gene3D" id="3.30.1120.10">
    <property type="match status" value="1"/>
</dbReference>
<dbReference type="PROSITE" id="PS00523">
    <property type="entry name" value="SULFATASE_1"/>
    <property type="match status" value="1"/>
</dbReference>
<dbReference type="InterPro" id="IPR050738">
    <property type="entry name" value="Sulfatase"/>
</dbReference>
<keyword evidence="3" id="KW-0479">Metal-binding</keyword>
<dbReference type="Pfam" id="PF00884">
    <property type="entry name" value="Sulfatase"/>
    <property type="match status" value="1"/>
</dbReference>
<keyword evidence="4 7" id="KW-0732">Signal</keyword>
<dbReference type="InterPro" id="IPR000917">
    <property type="entry name" value="Sulfatase_N"/>
</dbReference>
<comment type="caution">
    <text evidence="9">The sequence shown here is derived from an EMBL/GenBank/DDBJ whole genome shotgun (WGS) entry which is preliminary data.</text>
</comment>
<dbReference type="Proteomes" id="UP001500936">
    <property type="component" value="Unassembled WGS sequence"/>
</dbReference>
<evidence type="ECO:0000256" key="3">
    <source>
        <dbReference type="ARBA" id="ARBA00022723"/>
    </source>
</evidence>
<dbReference type="RefSeq" id="WP_345263030.1">
    <property type="nucleotide sequence ID" value="NZ_BAABHB010000001.1"/>
</dbReference>
<feature type="signal peptide" evidence="7">
    <location>
        <begin position="1"/>
        <end position="19"/>
    </location>
</feature>
<feature type="domain" description="Sulfatase N-terminal" evidence="8">
    <location>
        <begin position="29"/>
        <end position="361"/>
    </location>
</feature>
<dbReference type="EMBL" id="BAABHB010000001">
    <property type="protein sequence ID" value="GAA4395287.1"/>
    <property type="molecule type" value="Genomic_DNA"/>
</dbReference>
<dbReference type="PROSITE" id="PS00149">
    <property type="entry name" value="SULFATASE_2"/>
    <property type="match status" value="1"/>
</dbReference>
<dbReference type="SUPFAM" id="SSF53649">
    <property type="entry name" value="Alkaline phosphatase-like"/>
    <property type="match status" value="1"/>
</dbReference>
<sequence>MKPFLFLILAVAFSSSLFLSLKTPHRQRPNVVFILTDDMGWRDLGCYGNSFNETPQIDKLAASGMRFTQAYAACPVCSPTRASIMTGKYPARLQLTDFIPGRNARTDAVFNDKLTTPAFQQSLPLDETTLAELFRANGYATAIVGKWHLGESKDRYPDKQGFTQTIGVAPGGSPPGYFYPYATSRWALDDLKETGQPGEYLTDRLADETSRLITQLKGRPFFLYLAHYAPHIPLQARQALLAKYEQKKQRLVDEAFANPHYAAMMESIDSGVGQIIETLKRERIYDNTILVFTSDNGGLSVKEGPNTPATSNLPLRDGKGFLSEGGIRIPLLIRWPGLTKAGLVSDAQLCTIDYFPTFTEMLTGRPLTSPEIDGVSFVKTLSNGRAPAREALYWHYPHYSNQGGRPSAAIRQGDYKLIEHYEDGQLELFNLANDVGETRNLVVADPKRAEVMQQKLHQWQHLMQAAMPTSNAAYKAKK</sequence>
<evidence type="ECO:0000313" key="10">
    <source>
        <dbReference type="Proteomes" id="UP001500936"/>
    </source>
</evidence>
<keyword evidence="6" id="KW-0106">Calcium</keyword>
<dbReference type="PANTHER" id="PTHR42693:SF42">
    <property type="entry name" value="ARYLSULFATASE G"/>
    <property type="match status" value="1"/>
</dbReference>
<evidence type="ECO:0000256" key="5">
    <source>
        <dbReference type="ARBA" id="ARBA00022801"/>
    </source>
</evidence>
<evidence type="ECO:0000256" key="7">
    <source>
        <dbReference type="SAM" id="SignalP"/>
    </source>
</evidence>
<keyword evidence="5" id="KW-0378">Hydrolase</keyword>
<name>A0ABP8JS03_9BACT</name>
<gene>
    <name evidence="9" type="ORF">GCM10023187_01990</name>
</gene>
<comment type="similarity">
    <text evidence="2">Belongs to the sulfatase family.</text>
</comment>
<keyword evidence="10" id="KW-1185">Reference proteome</keyword>
<protein>
    <submittedName>
        <fullName evidence="9">Sulfatase</fullName>
    </submittedName>
</protein>
<evidence type="ECO:0000313" key="9">
    <source>
        <dbReference type="EMBL" id="GAA4395287.1"/>
    </source>
</evidence>
<comment type="cofactor">
    <cofactor evidence="1">
        <name>Ca(2+)</name>
        <dbReference type="ChEBI" id="CHEBI:29108"/>
    </cofactor>
</comment>